<name>A0AAD4WCD3_PRUDU</name>
<dbReference type="AlphaFoldDB" id="A0AAD4WCD3"/>
<evidence type="ECO:0000313" key="2">
    <source>
        <dbReference type="Proteomes" id="UP001054821"/>
    </source>
</evidence>
<organism evidence="1 2">
    <name type="scientific">Prunus dulcis</name>
    <name type="common">Almond</name>
    <name type="synonym">Amygdalus dulcis</name>
    <dbReference type="NCBI Taxonomy" id="3755"/>
    <lineage>
        <taxon>Eukaryota</taxon>
        <taxon>Viridiplantae</taxon>
        <taxon>Streptophyta</taxon>
        <taxon>Embryophyta</taxon>
        <taxon>Tracheophyta</taxon>
        <taxon>Spermatophyta</taxon>
        <taxon>Magnoliopsida</taxon>
        <taxon>eudicotyledons</taxon>
        <taxon>Gunneridae</taxon>
        <taxon>Pentapetalae</taxon>
        <taxon>rosids</taxon>
        <taxon>fabids</taxon>
        <taxon>Rosales</taxon>
        <taxon>Rosaceae</taxon>
        <taxon>Amygdaloideae</taxon>
        <taxon>Amygdaleae</taxon>
        <taxon>Prunus</taxon>
    </lineage>
</organism>
<proteinExistence type="predicted"/>
<dbReference type="Proteomes" id="UP001054821">
    <property type="component" value="Chromosome 3"/>
</dbReference>
<protein>
    <submittedName>
        <fullName evidence="1">Uncharacterized protein</fullName>
    </submittedName>
</protein>
<sequence length="75" mass="8395">MGLAGNLELLLLEPLEEEEEEDKEAAVAEVEAPAAAHMGSHKGMIRILFPYELLVSEISVFVDDDHFGFHDQKWS</sequence>
<keyword evidence="2" id="KW-1185">Reference proteome</keyword>
<accession>A0AAD4WCD3</accession>
<gene>
    <name evidence="1" type="ORF">L3X38_018784</name>
</gene>
<evidence type="ECO:0000313" key="1">
    <source>
        <dbReference type="EMBL" id="KAI5339512.1"/>
    </source>
</evidence>
<dbReference type="EMBL" id="JAJFAZ020000003">
    <property type="protein sequence ID" value="KAI5339512.1"/>
    <property type="molecule type" value="Genomic_DNA"/>
</dbReference>
<reference evidence="1 2" key="1">
    <citation type="journal article" date="2022" name="G3 (Bethesda)">
        <title>Whole-genome sequence and methylome profiling of the almond [Prunus dulcis (Mill.) D.A. Webb] cultivar 'Nonpareil'.</title>
        <authorList>
            <person name="D'Amico-Willman K.M."/>
            <person name="Ouma W.Z."/>
            <person name="Meulia T."/>
            <person name="Sideli G.M."/>
            <person name="Gradziel T.M."/>
            <person name="Fresnedo-Ramirez J."/>
        </authorList>
    </citation>
    <scope>NUCLEOTIDE SEQUENCE [LARGE SCALE GENOMIC DNA]</scope>
    <source>
        <strain evidence="1">Clone GOH B32 T37-40</strain>
    </source>
</reference>
<comment type="caution">
    <text evidence="1">The sequence shown here is derived from an EMBL/GenBank/DDBJ whole genome shotgun (WGS) entry which is preliminary data.</text>
</comment>